<reference evidence="1" key="1">
    <citation type="submission" date="2020-02" db="EMBL/GenBank/DDBJ databases">
        <title>Genome sequencing of the panga catfish, Pangasius djambal.</title>
        <authorList>
            <person name="Wen M."/>
            <person name="Zahm M."/>
            <person name="Roques C."/>
            <person name="Cabau C."/>
            <person name="Klopp C."/>
            <person name="Donnadieu C."/>
            <person name="Jouanno E."/>
            <person name="Avarre J.-C."/>
            <person name="Campet M."/>
            <person name="Ha T."/>
            <person name="Dugue R."/>
            <person name="Lampietro C."/>
            <person name="Louis A."/>
            <person name="Herpin A."/>
            <person name="Echchiki A."/>
            <person name="Berthelot C."/>
            <person name="Parey E."/>
            <person name="Roest-Crollius H."/>
            <person name="Braasch I."/>
            <person name="Postlethwait J.H."/>
            <person name="Bobe J."/>
            <person name="Montfort J."/>
            <person name="Bouchez O."/>
            <person name="Begum T."/>
            <person name="Schartl M."/>
            <person name="Gustiano R."/>
            <person name="Guiguen Y."/>
        </authorList>
    </citation>
    <scope>NUCLEOTIDE SEQUENCE</scope>
    <source>
        <strain evidence="1">Pdj_M5554</strain>
    </source>
</reference>
<comment type="caution">
    <text evidence="1">The sequence shown here is derived from an EMBL/GenBank/DDBJ whole genome shotgun (WGS) entry which is preliminary data.</text>
</comment>
<dbReference type="EMBL" id="CM040976">
    <property type="protein sequence ID" value="MCJ8729905.1"/>
    <property type="molecule type" value="Genomic_DNA"/>
</dbReference>
<organism evidence="1 2">
    <name type="scientific">Pangasius djambal</name>
    <dbReference type="NCBI Taxonomy" id="1691987"/>
    <lineage>
        <taxon>Eukaryota</taxon>
        <taxon>Metazoa</taxon>
        <taxon>Chordata</taxon>
        <taxon>Craniata</taxon>
        <taxon>Vertebrata</taxon>
        <taxon>Euteleostomi</taxon>
        <taxon>Actinopterygii</taxon>
        <taxon>Neopterygii</taxon>
        <taxon>Teleostei</taxon>
        <taxon>Ostariophysi</taxon>
        <taxon>Siluriformes</taxon>
        <taxon>Pangasiidae</taxon>
        <taxon>Pangasius</taxon>
    </lineage>
</organism>
<gene>
    <name evidence="1" type="ORF">PDJAM_G00111940</name>
</gene>
<sequence>MFINNMSGILLLLSVALAFSDAEEHAVNELFSLIGAPQMQSGTSDSSSNQTKTGAKDPSLPANELLEQGKKSADPKLALSPGMWPKHTDPLSPHPRPGTHSKSKKGSRDERLPIDHNNEKLRNDGHPNKSPATGAGASNRTQTQKATPENPMQSNNPPSSESELNHNSRSRTRSQQSSSNTHRESGNGRMDPEENRPGKSGLNNSRSFSQYNRRSSSLLYHFDIHKKESDFSHDAVCLSECRKDKDETEHFCYSEFAINGIVHDIDIIRRGIRLVTLLVSNDGFYKMSRLFITQDTFFFKVNILVLDTYKCTKPCPDLKLDLGKAYDRVPREELWYCMRKSGVAEKYVRVVQDMYDRSRTVVRCAVGQTEEFKVEVGLHQGSTLSPFLFAMVMDQLSEEVRQESPYTMMFADDIVICSESREQVEENLERWRFALERRGMKVSRSKTEYMCVNDREGSGTVRLQGEEVKKVQEFKEQVEENLERWRFALERRGMKVSRSKTEYMCANEREGSGTVRLQGEEVKKVQEFKYLGSTVQSNGECGKEVKKRVQAGWNGWRKVSGVLCDRKISTRIKGKVYETVMRAAMLYGLETVALKKRQESELEVAELKMLRFSLGVTRLDRIRNEYIRGTAHVGRSRYIVMGHIYHRRRHLPSSLLTLLGGKLKPGDGVLRSNSYVKRYNKRRHQKAQEAMRSRCR</sequence>
<name>A0ACC5Y3A9_9TELE</name>
<dbReference type="Proteomes" id="UP000830395">
    <property type="component" value="Chromosome 2"/>
</dbReference>
<evidence type="ECO:0000313" key="1">
    <source>
        <dbReference type="EMBL" id="MCJ8729905.1"/>
    </source>
</evidence>
<keyword evidence="2" id="KW-1185">Reference proteome</keyword>
<accession>A0ACC5Y3A9</accession>
<evidence type="ECO:0000313" key="2">
    <source>
        <dbReference type="Proteomes" id="UP000830395"/>
    </source>
</evidence>
<protein>
    <submittedName>
        <fullName evidence="1">Uncharacterized protein</fullName>
    </submittedName>
</protein>
<proteinExistence type="predicted"/>